<dbReference type="AlphaFoldDB" id="K7MIJ6"/>
<evidence type="ECO:0000256" key="4">
    <source>
        <dbReference type="ARBA" id="ARBA00023002"/>
    </source>
</evidence>
<evidence type="ECO:0000256" key="1">
    <source>
        <dbReference type="ARBA" id="ARBA00010617"/>
    </source>
</evidence>
<reference evidence="7 8" key="1">
    <citation type="journal article" date="2010" name="Nature">
        <title>Genome sequence of the palaeopolyploid soybean.</title>
        <authorList>
            <person name="Schmutz J."/>
            <person name="Cannon S.B."/>
            <person name="Schlueter J."/>
            <person name="Ma J."/>
            <person name="Mitros T."/>
            <person name="Nelson W."/>
            <person name="Hyten D.L."/>
            <person name="Song Q."/>
            <person name="Thelen J.J."/>
            <person name="Cheng J."/>
            <person name="Xu D."/>
            <person name="Hellsten U."/>
            <person name="May G.D."/>
            <person name="Yu Y."/>
            <person name="Sakurai T."/>
            <person name="Umezawa T."/>
            <person name="Bhattacharyya M.K."/>
            <person name="Sandhu D."/>
            <person name="Valliyodan B."/>
            <person name="Lindquist E."/>
            <person name="Peto M."/>
            <person name="Grant D."/>
            <person name="Shu S."/>
            <person name="Goodstein D."/>
            <person name="Barry K."/>
            <person name="Futrell-Griggs M."/>
            <person name="Abernathy B."/>
            <person name="Du J."/>
            <person name="Tian Z."/>
            <person name="Zhu L."/>
            <person name="Gill N."/>
            <person name="Joshi T."/>
            <person name="Libault M."/>
            <person name="Sethuraman A."/>
            <person name="Zhang X.-C."/>
            <person name="Shinozaki K."/>
            <person name="Nguyen H.T."/>
            <person name="Wing R.A."/>
            <person name="Cregan P."/>
            <person name="Specht J."/>
            <person name="Grimwood J."/>
            <person name="Rokhsar D."/>
            <person name="Stacey G."/>
            <person name="Shoemaker R.C."/>
            <person name="Jackson S.A."/>
        </authorList>
    </citation>
    <scope>NUCLEOTIDE SEQUENCE [LARGE SCALE GENOMIC DNA]</scope>
    <source>
        <strain evidence="8">cv. Williams 82</strain>
        <tissue evidence="7">Callus</tissue>
    </source>
</reference>
<dbReference type="InterPro" id="IPR002401">
    <property type="entry name" value="Cyt_P450_E_grp-I"/>
</dbReference>
<keyword evidence="9" id="KW-1185">Reference proteome</keyword>
<keyword evidence="2 6" id="KW-0349">Heme</keyword>
<dbReference type="Gramene" id="KRH09096">
    <property type="protein sequence ID" value="KRH09096"/>
    <property type="gene ID" value="GLYMA_16G195800"/>
</dbReference>
<keyword evidence="3 6" id="KW-0479">Metal-binding</keyword>
<reference evidence="7" key="3">
    <citation type="submission" date="2018-07" db="EMBL/GenBank/DDBJ databases">
        <title>WGS assembly of Glycine max.</title>
        <authorList>
            <person name="Schmutz J."/>
            <person name="Cannon S."/>
            <person name="Schlueter J."/>
            <person name="Ma J."/>
            <person name="Mitros T."/>
            <person name="Nelson W."/>
            <person name="Hyten D."/>
            <person name="Song Q."/>
            <person name="Thelen J."/>
            <person name="Cheng J."/>
            <person name="Xu D."/>
            <person name="Hellsten U."/>
            <person name="May G."/>
            <person name="Yu Y."/>
            <person name="Sakurai T."/>
            <person name="Umezawa T."/>
            <person name="Bhattacharyya M."/>
            <person name="Sandhu D."/>
            <person name="Valliyodan B."/>
            <person name="Lindquist E."/>
            <person name="Peto M."/>
            <person name="Grant D."/>
            <person name="Shu S."/>
            <person name="Goodstein D."/>
            <person name="Barry K."/>
            <person name="Futrell-Griggs M."/>
            <person name="Abernathy B."/>
            <person name="Du J."/>
            <person name="Tian Z."/>
            <person name="Zhu L."/>
            <person name="Gill N."/>
            <person name="Joshi T."/>
            <person name="Libault M."/>
            <person name="Sethuraman A."/>
            <person name="Zhang X."/>
            <person name="Shinozaki K."/>
            <person name="Nguyen H."/>
            <person name="Wing R."/>
            <person name="Cregan P."/>
            <person name="Specht J."/>
            <person name="Grimwood J."/>
            <person name="Rokhsar D."/>
            <person name="Stacey G."/>
            <person name="Shoemaker R."/>
            <person name="Jackson S."/>
        </authorList>
    </citation>
    <scope>NUCLEOTIDE SEQUENCE</scope>
    <source>
        <tissue evidence="7">Callus</tissue>
    </source>
</reference>
<feature type="binding site" description="axial binding residue" evidence="6">
    <location>
        <position position="109"/>
    </location>
    <ligand>
        <name>heme</name>
        <dbReference type="ChEBI" id="CHEBI:30413"/>
    </ligand>
    <ligandPart>
        <name>Fe</name>
        <dbReference type="ChEBI" id="CHEBI:18248"/>
    </ligandPart>
</feature>
<accession>K7MIJ6</accession>
<sequence length="212" mass="24637">MACFYDAVEEHVGKKCHDGHVDVDDGEDQNDFVDILLSIQETNTTDFQIDRTFVKTLVMDIVNAWAISTDPSYWDQPLEFQPGRFLKSSLDIKGHDFELIRFGARRRGCPGIGFAMALNEVVLANIVHQFYWAVPEKFGHCYFLVISTSKKWMSSTTMRFSFERNYEVPFECKHNGNIQVTYDYECKGKMSRCRCEKIVNSWCLVTKKRIKI</sequence>
<dbReference type="GO" id="GO:0020037">
    <property type="term" value="F:heme binding"/>
    <property type="evidence" value="ECO:0007669"/>
    <property type="project" value="InterPro"/>
</dbReference>
<comment type="similarity">
    <text evidence="1">Belongs to the cytochrome P450 family.</text>
</comment>
<dbReference type="EMBL" id="CM000849">
    <property type="protein sequence ID" value="KRH09096.1"/>
    <property type="molecule type" value="Genomic_DNA"/>
</dbReference>
<dbReference type="PaxDb" id="3847-GLYMA16G32034.1"/>
<dbReference type="eggNOG" id="KOG0156">
    <property type="taxonomic scope" value="Eukaryota"/>
</dbReference>
<dbReference type="InterPro" id="IPR036396">
    <property type="entry name" value="Cyt_P450_sf"/>
</dbReference>
<dbReference type="EnsemblPlants" id="KRH09096">
    <property type="protein sequence ID" value="KRH09096"/>
    <property type="gene ID" value="GLYMA_16G195800"/>
</dbReference>
<evidence type="ECO:0000256" key="5">
    <source>
        <dbReference type="ARBA" id="ARBA00023004"/>
    </source>
</evidence>
<evidence type="ECO:0008006" key="10">
    <source>
        <dbReference type="Google" id="ProtNLM"/>
    </source>
</evidence>
<proteinExistence type="inferred from homology"/>
<dbReference type="PANTHER" id="PTHR47955">
    <property type="entry name" value="CYTOCHROME P450 FAMILY 71 PROTEIN"/>
    <property type="match status" value="1"/>
</dbReference>
<keyword evidence="5 6" id="KW-0408">Iron</keyword>
<dbReference type="GO" id="GO:0016705">
    <property type="term" value="F:oxidoreductase activity, acting on paired donors, with incorporation or reduction of molecular oxygen"/>
    <property type="evidence" value="ECO:0007669"/>
    <property type="project" value="InterPro"/>
</dbReference>
<evidence type="ECO:0000313" key="7">
    <source>
        <dbReference type="EMBL" id="KRH09096.1"/>
    </source>
</evidence>
<dbReference type="PRINTS" id="PR00463">
    <property type="entry name" value="EP450I"/>
</dbReference>
<comment type="cofactor">
    <cofactor evidence="6">
        <name>heme</name>
        <dbReference type="ChEBI" id="CHEBI:30413"/>
    </cofactor>
</comment>
<evidence type="ECO:0000313" key="8">
    <source>
        <dbReference type="EnsemblPlants" id="KRH09096"/>
    </source>
</evidence>
<dbReference type="HOGENOM" id="CLU_1301601_0_0_1"/>
<dbReference type="Gene3D" id="1.10.630.10">
    <property type="entry name" value="Cytochrome P450"/>
    <property type="match status" value="1"/>
</dbReference>
<dbReference type="GO" id="GO:0004497">
    <property type="term" value="F:monooxygenase activity"/>
    <property type="evidence" value="ECO:0007669"/>
    <property type="project" value="InterPro"/>
</dbReference>
<dbReference type="SMR" id="K7MIJ6"/>
<evidence type="ECO:0000256" key="2">
    <source>
        <dbReference type="ARBA" id="ARBA00022617"/>
    </source>
</evidence>
<dbReference type="PANTHER" id="PTHR47955:SF8">
    <property type="entry name" value="CYTOCHROME P450 71D11-LIKE"/>
    <property type="match status" value="1"/>
</dbReference>
<reference evidence="8" key="2">
    <citation type="submission" date="2018-02" db="UniProtKB">
        <authorList>
            <consortium name="EnsemblPlants"/>
        </authorList>
    </citation>
    <scope>IDENTIFICATION</scope>
    <source>
        <strain evidence="8">Williams 82</strain>
    </source>
</reference>
<evidence type="ECO:0000313" key="9">
    <source>
        <dbReference type="Proteomes" id="UP000008827"/>
    </source>
</evidence>
<organism evidence="7">
    <name type="scientific">Glycine max</name>
    <name type="common">Soybean</name>
    <name type="synonym">Glycine hispida</name>
    <dbReference type="NCBI Taxonomy" id="3847"/>
    <lineage>
        <taxon>Eukaryota</taxon>
        <taxon>Viridiplantae</taxon>
        <taxon>Streptophyta</taxon>
        <taxon>Embryophyta</taxon>
        <taxon>Tracheophyta</taxon>
        <taxon>Spermatophyta</taxon>
        <taxon>Magnoliopsida</taxon>
        <taxon>eudicotyledons</taxon>
        <taxon>Gunneridae</taxon>
        <taxon>Pentapetalae</taxon>
        <taxon>rosids</taxon>
        <taxon>fabids</taxon>
        <taxon>Fabales</taxon>
        <taxon>Fabaceae</taxon>
        <taxon>Papilionoideae</taxon>
        <taxon>50 kb inversion clade</taxon>
        <taxon>NPAAA clade</taxon>
        <taxon>indigoferoid/millettioid clade</taxon>
        <taxon>Phaseoleae</taxon>
        <taxon>Glycine</taxon>
        <taxon>Glycine subgen. Soja</taxon>
    </lineage>
</organism>
<gene>
    <name evidence="7" type="ORF">GLYMA_16G195800</name>
</gene>
<dbReference type="InParanoid" id="K7MIJ6"/>
<dbReference type="SUPFAM" id="SSF48264">
    <property type="entry name" value="Cytochrome P450"/>
    <property type="match status" value="1"/>
</dbReference>
<keyword evidence="4" id="KW-0560">Oxidoreductase</keyword>
<dbReference type="Pfam" id="PF00067">
    <property type="entry name" value="p450"/>
    <property type="match status" value="1"/>
</dbReference>
<evidence type="ECO:0000256" key="3">
    <source>
        <dbReference type="ARBA" id="ARBA00022723"/>
    </source>
</evidence>
<evidence type="ECO:0000256" key="6">
    <source>
        <dbReference type="PIRSR" id="PIRSR602401-1"/>
    </source>
</evidence>
<dbReference type="Proteomes" id="UP000008827">
    <property type="component" value="Chromosome 16"/>
</dbReference>
<dbReference type="InterPro" id="IPR001128">
    <property type="entry name" value="Cyt_P450"/>
</dbReference>
<dbReference type="GO" id="GO:0005506">
    <property type="term" value="F:iron ion binding"/>
    <property type="evidence" value="ECO:0007669"/>
    <property type="project" value="InterPro"/>
</dbReference>
<name>K7MIJ6_SOYBN</name>
<protein>
    <recommendedName>
        <fullName evidence="10">Cytochrome P450</fullName>
    </recommendedName>
</protein>